<evidence type="ECO:0000256" key="10">
    <source>
        <dbReference type="ARBA" id="ARBA00023172"/>
    </source>
</evidence>
<reference evidence="12" key="1">
    <citation type="submission" date="2021-03" db="EMBL/GenBank/DDBJ databases">
        <title>Draft genome sequence of rust myrtle Austropuccinia psidii MF-1, a brazilian biotype.</title>
        <authorList>
            <person name="Quecine M.C."/>
            <person name="Pachon D.M.R."/>
            <person name="Bonatelli M.L."/>
            <person name="Correr F.H."/>
            <person name="Franceschini L.M."/>
            <person name="Leite T.F."/>
            <person name="Margarido G.R.A."/>
            <person name="Almeida C.A."/>
            <person name="Ferrarezi J.A."/>
            <person name="Labate C.A."/>
        </authorList>
    </citation>
    <scope>NUCLEOTIDE SEQUENCE</scope>
    <source>
        <strain evidence="12">MF-1</strain>
    </source>
</reference>
<keyword evidence="3" id="KW-0479">Metal-binding</keyword>
<dbReference type="InterPro" id="IPR012337">
    <property type="entry name" value="RNaseH-like_sf"/>
</dbReference>
<evidence type="ECO:0000256" key="3">
    <source>
        <dbReference type="ARBA" id="ARBA00022723"/>
    </source>
</evidence>
<evidence type="ECO:0000256" key="4">
    <source>
        <dbReference type="ARBA" id="ARBA00022759"/>
    </source>
</evidence>
<evidence type="ECO:0000256" key="1">
    <source>
        <dbReference type="ARBA" id="ARBA00022695"/>
    </source>
</evidence>
<proteinExistence type="predicted"/>
<evidence type="ECO:0000256" key="6">
    <source>
        <dbReference type="ARBA" id="ARBA00022842"/>
    </source>
</evidence>
<dbReference type="InterPro" id="IPR036397">
    <property type="entry name" value="RNaseH_sf"/>
</dbReference>
<gene>
    <name evidence="12" type="ORF">O181_013104</name>
</gene>
<evidence type="ECO:0000256" key="7">
    <source>
        <dbReference type="ARBA" id="ARBA00022908"/>
    </source>
</evidence>
<keyword evidence="4" id="KW-0255">Endonuclease</keyword>
<dbReference type="OrthoDB" id="3243429at2759"/>
<keyword evidence="5" id="KW-0378">Hydrolase</keyword>
<comment type="caution">
    <text evidence="12">The sequence shown here is derived from an EMBL/GenBank/DDBJ whole genome shotgun (WGS) entry which is preliminary data.</text>
</comment>
<dbReference type="SUPFAM" id="SSF53098">
    <property type="entry name" value="Ribonuclease H-like"/>
    <property type="match status" value="1"/>
</dbReference>
<dbReference type="GO" id="GO:0003964">
    <property type="term" value="F:RNA-directed DNA polymerase activity"/>
    <property type="evidence" value="ECO:0007669"/>
    <property type="project" value="UniProtKB-KW"/>
</dbReference>
<keyword evidence="1" id="KW-0548">Nucleotidyltransferase</keyword>
<keyword evidence="9" id="KW-0808">Transferase</keyword>
<evidence type="ECO:0000313" key="13">
    <source>
        <dbReference type="Proteomes" id="UP000765509"/>
    </source>
</evidence>
<dbReference type="GO" id="GO:0006310">
    <property type="term" value="P:DNA recombination"/>
    <property type="evidence" value="ECO:0007669"/>
    <property type="project" value="UniProtKB-KW"/>
</dbReference>
<evidence type="ECO:0000259" key="11">
    <source>
        <dbReference type="Pfam" id="PF25597"/>
    </source>
</evidence>
<feature type="domain" description="Retroviral polymerase SH3-like" evidence="11">
    <location>
        <begin position="80"/>
        <end position="139"/>
    </location>
</feature>
<organism evidence="12 13">
    <name type="scientific">Austropuccinia psidii MF-1</name>
    <dbReference type="NCBI Taxonomy" id="1389203"/>
    <lineage>
        <taxon>Eukaryota</taxon>
        <taxon>Fungi</taxon>
        <taxon>Dikarya</taxon>
        <taxon>Basidiomycota</taxon>
        <taxon>Pucciniomycotina</taxon>
        <taxon>Pucciniomycetes</taxon>
        <taxon>Pucciniales</taxon>
        <taxon>Sphaerophragmiaceae</taxon>
        <taxon>Austropuccinia</taxon>
    </lineage>
</organism>
<dbReference type="AlphaFoldDB" id="A0A9Q3BXJ4"/>
<keyword evidence="6" id="KW-0460">Magnesium</keyword>
<dbReference type="Proteomes" id="UP000765509">
    <property type="component" value="Unassembled WGS sequence"/>
</dbReference>
<protein>
    <recommendedName>
        <fullName evidence="11">Retroviral polymerase SH3-like domain-containing protein</fullName>
    </recommendedName>
</protein>
<keyword evidence="7" id="KW-0229">DNA integration</keyword>
<dbReference type="PANTHER" id="PTHR42648">
    <property type="entry name" value="TRANSPOSASE, PUTATIVE-RELATED"/>
    <property type="match status" value="1"/>
</dbReference>
<evidence type="ECO:0000313" key="12">
    <source>
        <dbReference type="EMBL" id="MBW0473389.1"/>
    </source>
</evidence>
<keyword evidence="2" id="KW-0540">Nuclease</keyword>
<dbReference type="InterPro" id="IPR057670">
    <property type="entry name" value="SH3_retrovirus"/>
</dbReference>
<dbReference type="GO" id="GO:0016787">
    <property type="term" value="F:hydrolase activity"/>
    <property type="evidence" value="ECO:0007669"/>
    <property type="project" value="UniProtKB-KW"/>
</dbReference>
<evidence type="ECO:0000256" key="5">
    <source>
        <dbReference type="ARBA" id="ARBA00022801"/>
    </source>
</evidence>
<dbReference type="GO" id="GO:0003887">
    <property type="term" value="F:DNA-directed DNA polymerase activity"/>
    <property type="evidence" value="ECO:0007669"/>
    <property type="project" value="UniProtKB-KW"/>
</dbReference>
<accession>A0A9Q3BXJ4</accession>
<evidence type="ECO:0000256" key="2">
    <source>
        <dbReference type="ARBA" id="ARBA00022722"/>
    </source>
</evidence>
<name>A0A9Q3BXJ4_9BASI</name>
<keyword evidence="8" id="KW-0695">RNA-directed DNA polymerase</keyword>
<dbReference type="PANTHER" id="PTHR42648:SF11">
    <property type="entry name" value="TRANSPOSON TY4-P GAG-POL POLYPROTEIN"/>
    <property type="match status" value="1"/>
</dbReference>
<evidence type="ECO:0000256" key="8">
    <source>
        <dbReference type="ARBA" id="ARBA00022918"/>
    </source>
</evidence>
<dbReference type="GO" id="GO:0004519">
    <property type="term" value="F:endonuclease activity"/>
    <property type="evidence" value="ECO:0007669"/>
    <property type="project" value="UniProtKB-KW"/>
</dbReference>
<dbReference type="GO" id="GO:0046872">
    <property type="term" value="F:metal ion binding"/>
    <property type="evidence" value="ECO:0007669"/>
    <property type="project" value="UniProtKB-KW"/>
</dbReference>
<keyword evidence="9" id="KW-0239">DNA-directed DNA polymerase</keyword>
<keyword evidence="10" id="KW-0233">DNA recombination</keyword>
<dbReference type="Pfam" id="PF25597">
    <property type="entry name" value="SH3_retrovirus"/>
    <property type="match status" value="1"/>
</dbReference>
<dbReference type="GO" id="GO:0003676">
    <property type="term" value="F:nucleic acid binding"/>
    <property type="evidence" value="ECO:0007669"/>
    <property type="project" value="InterPro"/>
</dbReference>
<dbReference type="Gene3D" id="3.30.420.10">
    <property type="entry name" value="Ribonuclease H-like superfamily/Ribonuclease H"/>
    <property type="match status" value="1"/>
</dbReference>
<dbReference type="InterPro" id="IPR039537">
    <property type="entry name" value="Retrotran_Ty1/copia-like"/>
</dbReference>
<dbReference type="EMBL" id="AVOT02003396">
    <property type="protein sequence ID" value="MBW0473389.1"/>
    <property type="molecule type" value="Genomic_DNA"/>
</dbReference>
<sequence>MPYEHHQIGRIKRTNRTLLEIARTCLIGENLPVKLWSYAFKHAMCIFNRILHFDCKKTPYELISKQKPSFHLLRVFGVKAYIYDHTFKKDFGPHGFVGYHLGVASYLKGWLSWCPEKGTVVRSASVKSDESSFFPTKHNISGIQALNLLYDVMIKELATHDRMISTITSYPDPVSINPTHYRDIINSAERDSWLLAVKEELSSMNEQDVFAVIEMRDTLHAVKTEDILTTRWVFMKKHHPDRFKATLVAQGFCQTKDINFSETFAPTPTFGAL</sequence>
<dbReference type="GO" id="GO:0015074">
    <property type="term" value="P:DNA integration"/>
    <property type="evidence" value="ECO:0007669"/>
    <property type="project" value="UniProtKB-KW"/>
</dbReference>
<evidence type="ECO:0000256" key="9">
    <source>
        <dbReference type="ARBA" id="ARBA00022932"/>
    </source>
</evidence>
<keyword evidence="13" id="KW-1185">Reference proteome</keyword>